<dbReference type="PANTHER" id="PTHR40254">
    <property type="entry name" value="BLR0577 PROTEIN"/>
    <property type="match status" value="1"/>
</dbReference>
<evidence type="ECO:0000313" key="3">
    <source>
        <dbReference type="Proteomes" id="UP000199495"/>
    </source>
</evidence>
<protein>
    <submittedName>
        <fullName evidence="2">Uncharacterized NAD(P)/FAD-binding protein YdhS</fullName>
    </submittedName>
</protein>
<feature type="domain" description="FAD-dependent urate hydroxylase HpyO/Asp monooxygenase CreE-like FAD/NAD(P)-binding" evidence="1">
    <location>
        <begin position="34"/>
        <end position="194"/>
    </location>
</feature>
<proteinExistence type="predicted"/>
<reference evidence="2 3" key="1">
    <citation type="submission" date="2016-10" db="EMBL/GenBank/DDBJ databases">
        <authorList>
            <person name="de Groot N.N."/>
        </authorList>
    </citation>
    <scope>NUCLEOTIDE SEQUENCE [LARGE SCALE GENOMIC DNA]</scope>
    <source>
        <strain evidence="2 3">CGMCC 1.10267</strain>
    </source>
</reference>
<dbReference type="EMBL" id="FNCS01000022">
    <property type="protein sequence ID" value="SDH11241.1"/>
    <property type="molecule type" value="Genomic_DNA"/>
</dbReference>
<dbReference type="Proteomes" id="UP000199495">
    <property type="component" value="Unassembled WGS sequence"/>
</dbReference>
<dbReference type="Pfam" id="PF13454">
    <property type="entry name" value="NAD_binding_9"/>
    <property type="match status" value="1"/>
</dbReference>
<gene>
    <name evidence="2" type="ORF">SAMN04487974_12214</name>
</gene>
<dbReference type="InterPro" id="IPR052189">
    <property type="entry name" value="L-asp_N-monooxygenase_NS-form"/>
</dbReference>
<evidence type="ECO:0000259" key="1">
    <source>
        <dbReference type="Pfam" id="PF13454"/>
    </source>
</evidence>
<dbReference type="InterPro" id="IPR038732">
    <property type="entry name" value="HpyO/CreE_NAD-binding"/>
</dbReference>
<sequence>MGVRTGQSCVRRVALGTGRWSTGYLTMLKTKRIAIVGGGPTAVYTVKNLLQKAAGLHITIFEAGRVAGCGLPYSEDHNTPDMLANITSVEIPPVLVSLSDWVRSADARLLKRFGIVRENVNDRDFYPRVLIGAYYSDQLKRLVQSSAPGQTIQIETETRVLDVKPDGEGFTVFIERGKNSARRRFDTVIMATGHRTDFDRPEPLPRLFRSPYPVQELQVGEDRAALILGSSLSAIDAAVGLATRYGDFVGEDEALSYKPSSKQKLRLVMASRKGTVPDSDFFYPIPEEPLMIFTPARLELLREKGQTGLLAKVFKLFKQQLVSDDADFVESLGLKRFTPEGFAKAYFAMRKTRQGFDAVAENLAQSERDYRDRRIVMWRYTMMRAHEVFGEIVPFFDQRDLKRFRRHLAPAFADAYGCVPHLSIRRLLALHRAGCLDIVALGEDGTIRYGAGSFTLVANGREESFGTFIDARGQSAASISELGFSQLDKVLATSDPFKRKNSEREGDQFRLRLEDRSDADIFCISIPVMMERYPFAQGLVACSEAAEVVAAAI</sequence>
<keyword evidence="3" id="KW-1185">Reference proteome</keyword>
<dbReference type="AlphaFoldDB" id="A0A1G7ZRB8"/>
<dbReference type="InterPro" id="IPR036188">
    <property type="entry name" value="FAD/NAD-bd_sf"/>
</dbReference>
<dbReference type="Gene3D" id="3.50.50.60">
    <property type="entry name" value="FAD/NAD(P)-binding domain"/>
    <property type="match status" value="1"/>
</dbReference>
<accession>A0A1G7ZRB8</accession>
<dbReference type="SUPFAM" id="SSF51905">
    <property type="entry name" value="FAD/NAD(P)-binding domain"/>
    <property type="match status" value="1"/>
</dbReference>
<dbReference type="PANTHER" id="PTHR40254:SF1">
    <property type="entry name" value="BLR0577 PROTEIN"/>
    <property type="match status" value="1"/>
</dbReference>
<organism evidence="2 3">
    <name type="scientific">Pelagibacterium luteolum</name>
    <dbReference type="NCBI Taxonomy" id="440168"/>
    <lineage>
        <taxon>Bacteria</taxon>
        <taxon>Pseudomonadati</taxon>
        <taxon>Pseudomonadota</taxon>
        <taxon>Alphaproteobacteria</taxon>
        <taxon>Hyphomicrobiales</taxon>
        <taxon>Devosiaceae</taxon>
        <taxon>Pelagibacterium</taxon>
    </lineage>
</organism>
<evidence type="ECO:0000313" key="2">
    <source>
        <dbReference type="EMBL" id="SDH11241.1"/>
    </source>
</evidence>
<name>A0A1G7ZRB8_9HYPH</name>